<dbReference type="eggNOG" id="COG5429">
    <property type="taxonomic scope" value="Bacteria"/>
</dbReference>
<dbReference type="PATRIC" id="fig|391937.3.peg.2523"/>
<evidence type="ECO:0008006" key="4">
    <source>
        <dbReference type="Google" id="ProtNLM"/>
    </source>
</evidence>
<dbReference type="STRING" id="391937.NA2_12284"/>
<evidence type="ECO:0000256" key="1">
    <source>
        <dbReference type="SAM" id="SignalP"/>
    </source>
</evidence>
<keyword evidence="3" id="KW-1185">Reference proteome</keyword>
<feature type="chain" id="PRO_5003863557" description="DUF1223 domain-containing protein" evidence="1">
    <location>
        <begin position="33"/>
        <end position="263"/>
    </location>
</feature>
<dbReference type="RefSeq" id="WP_008597248.1">
    <property type="nucleotide sequence ID" value="NZ_AMRM01000012.1"/>
</dbReference>
<organism evidence="2 3">
    <name type="scientific">Nitratireductor pacificus pht-3B</name>
    <dbReference type="NCBI Taxonomy" id="391937"/>
    <lineage>
        <taxon>Bacteria</taxon>
        <taxon>Pseudomonadati</taxon>
        <taxon>Pseudomonadota</taxon>
        <taxon>Alphaproteobacteria</taxon>
        <taxon>Hyphomicrobiales</taxon>
        <taxon>Phyllobacteriaceae</taxon>
        <taxon>Nitratireductor</taxon>
    </lineage>
</organism>
<dbReference type="SUPFAM" id="SSF52833">
    <property type="entry name" value="Thioredoxin-like"/>
    <property type="match status" value="1"/>
</dbReference>
<dbReference type="EMBL" id="AMRM01000012">
    <property type="protein sequence ID" value="EKF18675.1"/>
    <property type="molecule type" value="Genomic_DNA"/>
</dbReference>
<dbReference type="InterPro" id="IPR036249">
    <property type="entry name" value="Thioredoxin-like_sf"/>
</dbReference>
<evidence type="ECO:0000313" key="2">
    <source>
        <dbReference type="EMBL" id="EKF18675.1"/>
    </source>
</evidence>
<dbReference type="PANTHER" id="PTHR36057">
    <property type="match status" value="1"/>
</dbReference>
<proteinExistence type="predicted"/>
<comment type="caution">
    <text evidence="2">The sequence shown here is derived from an EMBL/GenBank/DDBJ whole genome shotgun (WGS) entry which is preliminary data.</text>
</comment>
<dbReference type="Pfam" id="PF06764">
    <property type="entry name" value="DUF1223"/>
    <property type="match status" value="1"/>
</dbReference>
<dbReference type="InterPro" id="IPR010634">
    <property type="entry name" value="DUF1223"/>
</dbReference>
<reference evidence="2 3" key="1">
    <citation type="journal article" date="2012" name="J. Bacteriol.">
        <title>Genome Sequence of Nitratireductor pacificus Type Strain pht-3B.</title>
        <authorList>
            <person name="Lai Q."/>
            <person name="Li G."/>
            <person name="Shao Z."/>
        </authorList>
    </citation>
    <scope>NUCLEOTIDE SEQUENCE [LARGE SCALE GENOMIC DNA]</scope>
    <source>
        <strain evidence="3">pht-3B</strain>
    </source>
</reference>
<gene>
    <name evidence="2" type="ORF">NA2_12284</name>
</gene>
<dbReference type="OrthoDB" id="9808254at2"/>
<dbReference type="PANTHER" id="PTHR36057:SF1">
    <property type="entry name" value="LIPOPROTEIN LIPID ATTACHMENT SITE-LIKE PROTEIN, PUTATIVE (DUF1223)-RELATED"/>
    <property type="match status" value="1"/>
</dbReference>
<feature type="signal peptide" evidence="1">
    <location>
        <begin position="1"/>
        <end position="32"/>
    </location>
</feature>
<sequence length="263" mass="27900">MIRTSRTAGRRKLACGALLVALALCLPQATLAGSSSRPLGVVELFTSQGCSSCPPADAVLADLARSGDVVALAYHVDYWDYLGWRDALGSPENTARQRAYAQALDNTSIYTPQAIVNGQRDMNGARRDRIWSALDGMALEERGLRADISIEDRGDSIVITTGTLAGDGTGSAGTTVNAHVVLIDFTPQQSVEIRTGENRGKTLDYWNVVNGMQTIGMWSGAPKSFELPKAEVMKKGNGCAVLLQVVDKKGRPGPILGAALLAP</sequence>
<accession>K2MD54</accession>
<evidence type="ECO:0000313" key="3">
    <source>
        <dbReference type="Proteomes" id="UP000006786"/>
    </source>
</evidence>
<keyword evidence="1" id="KW-0732">Signal</keyword>
<name>K2MD54_9HYPH</name>
<dbReference type="AlphaFoldDB" id="K2MD54"/>
<protein>
    <recommendedName>
        <fullName evidence="4">DUF1223 domain-containing protein</fullName>
    </recommendedName>
</protein>
<dbReference type="Proteomes" id="UP000006786">
    <property type="component" value="Unassembled WGS sequence"/>
</dbReference>